<feature type="domain" description="HTH cro/C1-type" evidence="1">
    <location>
        <begin position="14"/>
        <end position="46"/>
    </location>
</feature>
<reference evidence="2" key="2">
    <citation type="submission" date="2020-09" db="EMBL/GenBank/DDBJ databases">
        <authorList>
            <person name="Sun Q."/>
            <person name="Zhou Y."/>
        </authorList>
    </citation>
    <scope>NUCLEOTIDE SEQUENCE</scope>
    <source>
        <strain evidence="2">CGMCC 1.12153</strain>
    </source>
</reference>
<dbReference type="InterPro" id="IPR001387">
    <property type="entry name" value="Cro/C1-type_HTH"/>
</dbReference>
<organism evidence="2 3">
    <name type="scientific">Halobacillus andaensis</name>
    <dbReference type="NCBI Taxonomy" id="1176239"/>
    <lineage>
        <taxon>Bacteria</taxon>
        <taxon>Bacillati</taxon>
        <taxon>Bacillota</taxon>
        <taxon>Bacilli</taxon>
        <taxon>Bacillales</taxon>
        <taxon>Bacillaceae</taxon>
        <taxon>Halobacillus</taxon>
    </lineage>
</organism>
<evidence type="ECO:0000259" key="1">
    <source>
        <dbReference type="PROSITE" id="PS50943"/>
    </source>
</evidence>
<evidence type="ECO:0000313" key="3">
    <source>
        <dbReference type="Proteomes" id="UP000660110"/>
    </source>
</evidence>
<dbReference type="GO" id="GO:0003677">
    <property type="term" value="F:DNA binding"/>
    <property type="evidence" value="ECO:0007669"/>
    <property type="project" value="InterPro"/>
</dbReference>
<dbReference type="EMBL" id="BMEL01000001">
    <property type="protein sequence ID" value="GGF09107.1"/>
    <property type="molecule type" value="Genomic_DNA"/>
</dbReference>
<accession>A0A917AYU7</accession>
<dbReference type="Pfam" id="PF01381">
    <property type="entry name" value="HTH_3"/>
    <property type="match status" value="1"/>
</dbReference>
<sequence length="89" mass="10038">MDRYELRKIVSVKLKLVRVEAGFTQSTMSHMIGLSKKTLVQIEKGRLVAGWSTAVSVCALFSESRILRTALEDSPIKVIKKVGFNEREQ</sequence>
<dbReference type="SMART" id="SM00530">
    <property type="entry name" value="HTH_XRE"/>
    <property type="match status" value="1"/>
</dbReference>
<evidence type="ECO:0000313" key="2">
    <source>
        <dbReference type="EMBL" id="GGF09107.1"/>
    </source>
</evidence>
<keyword evidence="3" id="KW-1185">Reference proteome</keyword>
<protein>
    <recommendedName>
        <fullName evidence="1">HTH cro/C1-type domain-containing protein</fullName>
    </recommendedName>
</protein>
<dbReference type="SUPFAM" id="SSF47413">
    <property type="entry name" value="lambda repressor-like DNA-binding domains"/>
    <property type="match status" value="1"/>
</dbReference>
<dbReference type="CDD" id="cd00093">
    <property type="entry name" value="HTH_XRE"/>
    <property type="match status" value="1"/>
</dbReference>
<dbReference type="InterPro" id="IPR010982">
    <property type="entry name" value="Lambda_DNA-bd_dom_sf"/>
</dbReference>
<reference evidence="2" key="1">
    <citation type="journal article" date="2014" name="Int. J. Syst. Evol. Microbiol.">
        <title>Complete genome sequence of Corynebacterium casei LMG S-19264T (=DSM 44701T), isolated from a smear-ripened cheese.</title>
        <authorList>
            <consortium name="US DOE Joint Genome Institute (JGI-PGF)"/>
            <person name="Walter F."/>
            <person name="Albersmeier A."/>
            <person name="Kalinowski J."/>
            <person name="Ruckert C."/>
        </authorList>
    </citation>
    <scope>NUCLEOTIDE SEQUENCE</scope>
    <source>
        <strain evidence="2">CGMCC 1.12153</strain>
    </source>
</reference>
<dbReference type="RefSeq" id="WP_188375826.1">
    <property type="nucleotide sequence ID" value="NZ_BMEL01000001.1"/>
</dbReference>
<dbReference type="Proteomes" id="UP000660110">
    <property type="component" value="Unassembled WGS sequence"/>
</dbReference>
<proteinExistence type="predicted"/>
<name>A0A917AYU7_HALAA</name>
<dbReference type="Gene3D" id="1.10.260.40">
    <property type="entry name" value="lambda repressor-like DNA-binding domains"/>
    <property type="match status" value="1"/>
</dbReference>
<comment type="caution">
    <text evidence="2">The sequence shown here is derived from an EMBL/GenBank/DDBJ whole genome shotgun (WGS) entry which is preliminary data.</text>
</comment>
<dbReference type="PROSITE" id="PS50943">
    <property type="entry name" value="HTH_CROC1"/>
    <property type="match status" value="1"/>
</dbReference>
<dbReference type="AlphaFoldDB" id="A0A917AYU7"/>
<gene>
    <name evidence="2" type="ORF">GCM10010954_04430</name>
</gene>